<feature type="compositionally biased region" description="Basic and acidic residues" evidence="1">
    <location>
        <begin position="1"/>
        <end position="23"/>
    </location>
</feature>
<dbReference type="AlphaFoldDB" id="Q2RVJ5"/>
<protein>
    <submittedName>
        <fullName evidence="2">GGDEF family protein</fullName>
    </submittedName>
</protein>
<feature type="region of interest" description="Disordered" evidence="1">
    <location>
        <begin position="1"/>
        <end position="44"/>
    </location>
</feature>
<accession>Q2RVJ5</accession>
<proteinExistence type="predicted"/>
<dbReference type="RefSeq" id="WP_011388804.1">
    <property type="nucleotide sequence ID" value="NC_007643.1"/>
</dbReference>
<reference evidence="2 3" key="1">
    <citation type="journal article" date="2011" name="Stand. Genomic Sci.">
        <title>Complete genome sequence of Rhodospirillum rubrum type strain (S1).</title>
        <authorList>
            <person name="Munk A.C."/>
            <person name="Copeland A."/>
            <person name="Lucas S."/>
            <person name="Lapidus A."/>
            <person name="Del Rio T.G."/>
            <person name="Barry K."/>
            <person name="Detter J.C."/>
            <person name="Hammon N."/>
            <person name="Israni S."/>
            <person name="Pitluck S."/>
            <person name="Brettin T."/>
            <person name="Bruce D."/>
            <person name="Han C."/>
            <person name="Tapia R."/>
            <person name="Gilna P."/>
            <person name="Schmutz J."/>
            <person name="Larimer F."/>
            <person name="Land M."/>
            <person name="Kyrpides N.C."/>
            <person name="Mavromatis K."/>
            <person name="Richardson P."/>
            <person name="Rohde M."/>
            <person name="Goker M."/>
            <person name="Klenk H.P."/>
            <person name="Zhang Y."/>
            <person name="Roberts G.P."/>
            <person name="Reslewic S."/>
            <person name="Schwartz D.C."/>
        </authorList>
    </citation>
    <scope>NUCLEOTIDE SEQUENCE [LARGE SCALE GENOMIC DNA]</scope>
    <source>
        <strain evidence="3">ATCC 11170 / ATH 1.1.1 / DSM 467 / LMG 4362 / NCIMB 8255 / S1</strain>
    </source>
</reference>
<feature type="compositionally biased region" description="Basic and acidic residues" evidence="1">
    <location>
        <begin position="30"/>
        <end position="43"/>
    </location>
</feature>
<dbReference type="Proteomes" id="UP000001929">
    <property type="component" value="Chromosome"/>
</dbReference>
<organism evidence="2 3">
    <name type="scientific">Rhodospirillum rubrum (strain ATCC 11170 / ATH 1.1.1 / DSM 467 / LMG 4362 / NCIMB 8255 / S1)</name>
    <dbReference type="NCBI Taxonomy" id="269796"/>
    <lineage>
        <taxon>Bacteria</taxon>
        <taxon>Pseudomonadati</taxon>
        <taxon>Pseudomonadota</taxon>
        <taxon>Alphaproteobacteria</taxon>
        <taxon>Rhodospirillales</taxon>
        <taxon>Rhodospirillaceae</taxon>
        <taxon>Rhodospirillum</taxon>
    </lineage>
</organism>
<dbReference type="EnsemblBacteria" id="ABC21850">
    <property type="protein sequence ID" value="ABC21850"/>
    <property type="gene ID" value="Rru_A1049"/>
</dbReference>
<keyword evidence="3" id="KW-1185">Reference proteome</keyword>
<sequence length="277" mass="29710">MADEIERTQPAREPGDALRRRMDAYPPPPDHPDHGASQEDRQRGRSAYRLGASLAHPPQPIQDEASVLGLPPRLLTPRIQEAITGLMEEMERTRLRLASSQAHESVLSGLADADGVLPVLNRRAILRELDLRVRLAREGGPPFLVSLFYLTNFDALRRIAGLDAALAGLTRLAAEVLSAAGLGDGRLKADDLTEGRFPPLAGSLGGASVLLARGDEPQRPPDQLGARAEKIRLGVTDKGLRWGGVLLPLAVSAATVLADGREETGALVARLDGLLRQ</sequence>
<evidence type="ECO:0000256" key="1">
    <source>
        <dbReference type="SAM" id="MobiDB-lite"/>
    </source>
</evidence>
<gene>
    <name evidence="2" type="ordered locus">Rru_A1049</name>
</gene>
<evidence type="ECO:0000313" key="2">
    <source>
        <dbReference type="EMBL" id="ABC21850.1"/>
    </source>
</evidence>
<evidence type="ECO:0000313" key="3">
    <source>
        <dbReference type="Proteomes" id="UP000001929"/>
    </source>
</evidence>
<dbReference type="eggNOG" id="COG2199">
    <property type="taxonomic scope" value="Bacteria"/>
</dbReference>
<dbReference type="HOGENOM" id="CLU_1004295_0_0_5"/>
<dbReference type="KEGG" id="rru:Rru_A1049"/>
<name>Q2RVJ5_RHORT</name>
<dbReference type="STRING" id="269796.Rru_A1049"/>
<dbReference type="EMBL" id="CP000230">
    <property type="protein sequence ID" value="ABC21850.1"/>
    <property type="molecule type" value="Genomic_DNA"/>
</dbReference>
<dbReference type="PATRIC" id="fig|269796.9.peg.1105"/>